<name>A0A5P1E1X2_ASPOF</name>
<dbReference type="EMBL" id="CM007390">
    <property type="protein sequence ID" value="ONK56601.1"/>
    <property type="molecule type" value="Genomic_DNA"/>
</dbReference>
<keyword evidence="3" id="KW-1185">Reference proteome</keyword>
<gene>
    <name evidence="2" type="ORF">A4U43_C10F10560</name>
</gene>
<dbReference type="AlphaFoldDB" id="A0A5P1E1X2"/>
<evidence type="ECO:0000313" key="3">
    <source>
        <dbReference type="Proteomes" id="UP000243459"/>
    </source>
</evidence>
<reference evidence="3" key="1">
    <citation type="journal article" date="2017" name="Nat. Commun.">
        <title>The asparagus genome sheds light on the origin and evolution of a young Y chromosome.</title>
        <authorList>
            <person name="Harkess A."/>
            <person name="Zhou J."/>
            <person name="Xu C."/>
            <person name="Bowers J.E."/>
            <person name="Van der Hulst R."/>
            <person name="Ayyampalayam S."/>
            <person name="Mercati F."/>
            <person name="Riccardi P."/>
            <person name="McKain M.R."/>
            <person name="Kakrana A."/>
            <person name="Tang H."/>
            <person name="Ray J."/>
            <person name="Groenendijk J."/>
            <person name="Arikit S."/>
            <person name="Mathioni S.M."/>
            <person name="Nakano M."/>
            <person name="Shan H."/>
            <person name="Telgmann-Rauber A."/>
            <person name="Kanno A."/>
            <person name="Yue Z."/>
            <person name="Chen H."/>
            <person name="Li W."/>
            <person name="Chen Y."/>
            <person name="Xu X."/>
            <person name="Zhang Y."/>
            <person name="Luo S."/>
            <person name="Chen H."/>
            <person name="Gao J."/>
            <person name="Mao Z."/>
            <person name="Pires J.C."/>
            <person name="Luo M."/>
            <person name="Kudrna D."/>
            <person name="Wing R.A."/>
            <person name="Meyers B.C."/>
            <person name="Yi K."/>
            <person name="Kong H."/>
            <person name="Lavrijsen P."/>
            <person name="Sunseri F."/>
            <person name="Falavigna A."/>
            <person name="Ye Y."/>
            <person name="Leebens-Mack J.H."/>
            <person name="Chen G."/>
        </authorList>
    </citation>
    <scope>NUCLEOTIDE SEQUENCE [LARGE SCALE GENOMIC DNA]</scope>
    <source>
        <strain evidence="3">cv. DH0086</strain>
    </source>
</reference>
<evidence type="ECO:0000313" key="2">
    <source>
        <dbReference type="EMBL" id="ONK56601.1"/>
    </source>
</evidence>
<organism evidence="2 3">
    <name type="scientific">Asparagus officinalis</name>
    <name type="common">Garden asparagus</name>
    <dbReference type="NCBI Taxonomy" id="4686"/>
    <lineage>
        <taxon>Eukaryota</taxon>
        <taxon>Viridiplantae</taxon>
        <taxon>Streptophyta</taxon>
        <taxon>Embryophyta</taxon>
        <taxon>Tracheophyta</taxon>
        <taxon>Spermatophyta</taxon>
        <taxon>Magnoliopsida</taxon>
        <taxon>Liliopsida</taxon>
        <taxon>Asparagales</taxon>
        <taxon>Asparagaceae</taxon>
        <taxon>Asparagoideae</taxon>
        <taxon>Asparagus</taxon>
    </lineage>
</organism>
<sequence length="112" mass="11799">MGEDHAATDPEPSLGMTLSATKSILPTPTTVTDPTSSTSEAPVMMLVAEQQVLAQYDQPIILEGDITSKAAGEWNSLLGAVQAGELNSTRPHATEQVHPLAKVTTQTEEESV</sequence>
<feature type="region of interest" description="Disordered" evidence="1">
    <location>
        <begin position="88"/>
        <end position="112"/>
    </location>
</feature>
<proteinExistence type="predicted"/>
<evidence type="ECO:0000256" key="1">
    <source>
        <dbReference type="SAM" id="MobiDB-lite"/>
    </source>
</evidence>
<feature type="region of interest" description="Disordered" evidence="1">
    <location>
        <begin position="1"/>
        <end position="38"/>
    </location>
</feature>
<accession>A0A5P1E1X2</accession>
<dbReference type="Gramene" id="ONK56601">
    <property type="protein sequence ID" value="ONK56601"/>
    <property type="gene ID" value="A4U43_C10F10560"/>
</dbReference>
<protein>
    <submittedName>
        <fullName evidence="2">Uncharacterized protein</fullName>
    </submittedName>
</protein>
<feature type="compositionally biased region" description="Low complexity" evidence="1">
    <location>
        <begin position="26"/>
        <end position="38"/>
    </location>
</feature>
<dbReference type="Proteomes" id="UP000243459">
    <property type="component" value="Chromosome 10"/>
</dbReference>